<comment type="caution">
    <text evidence="2">The sequence shown here is derived from an EMBL/GenBank/DDBJ whole genome shotgun (WGS) entry which is preliminary data.</text>
</comment>
<sequence length="227" mass="25605">MNHILDNPAWNALISGNSQFSNGTEQVKYFDKEISPFIGMAEYTAQNFQALYELIPHDEPVGFVVPEVIQIPGIWRVLAKINAFQMVYSQPELPAGTLTDPVPLVEKHIPEMIGLTKLTNPGPFSQRTIELGHYQGFFEKDKLIAMAGQRLNPSPYAEISAVCTHPDHLGKGYAKQLLLSQIQRIIAASGTPFLHVRNDNERAVKVYEHSGFSTRKEVYFYFIKKTK</sequence>
<dbReference type="EMBL" id="JXRA01000033">
    <property type="protein sequence ID" value="KIO77532.1"/>
    <property type="molecule type" value="Genomic_DNA"/>
</dbReference>
<dbReference type="Gene3D" id="3.40.630.30">
    <property type="match status" value="1"/>
</dbReference>
<dbReference type="InterPro" id="IPR016181">
    <property type="entry name" value="Acyl_CoA_acyltransferase"/>
</dbReference>
<accession>A0A0D0GJT1</accession>
<reference evidence="2 3" key="1">
    <citation type="submission" date="2015-01" db="EMBL/GenBank/DDBJ databases">
        <title>Draft genome sequence of Pedobacter sp. NL19 isolated from sludge of an effluent treatment pond in an abandoned uranium mine.</title>
        <authorList>
            <person name="Santos T."/>
            <person name="Caetano T."/>
            <person name="Covas C."/>
            <person name="Cruz A."/>
            <person name="Mendo S."/>
        </authorList>
    </citation>
    <scope>NUCLEOTIDE SEQUENCE [LARGE SCALE GENOMIC DNA]</scope>
    <source>
        <strain evidence="2 3">NL19</strain>
    </source>
</reference>
<name>A0A0D0GJT1_9SPHI</name>
<dbReference type="STRING" id="1503925.TH53_08825"/>
<dbReference type="CDD" id="cd04301">
    <property type="entry name" value="NAT_SF"/>
    <property type="match status" value="1"/>
</dbReference>
<protein>
    <recommendedName>
        <fullName evidence="1">N-acetyltransferase domain-containing protein</fullName>
    </recommendedName>
</protein>
<evidence type="ECO:0000313" key="3">
    <source>
        <dbReference type="Proteomes" id="UP000032049"/>
    </source>
</evidence>
<dbReference type="InterPro" id="IPR013653">
    <property type="entry name" value="GCN5-like_dom"/>
</dbReference>
<dbReference type="AlphaFoldDB" id="A0A0D0GJT1"/>
<dbReference type="Pfam" id="PF08445">
    <property type="entry name" value="FR47"/>
    <property type="match status" value="1"/>
</dbReference>
<organism evidence="2 3">
    <name type="scientific">Pedobacter lusitanus</name>
    <dbReference type="NCBI Taxonomy" id="1503925"/>
    <lineage>
        <taxon>Bacteria</taxon>
        <taxon>Pseudomonadati</taxon>
        <taxon>Bacteroidota</taxon>
        <taxon>Sphingobacteriia</taxon>
        <taxon>Sphingobacteriales</taxon>
        <taxon>Sphingobacteriaceae</taxon>
        <taxon>Pedobacter</taxon>
    </lineage>
</organism>
<feature type="domain" description="N-acetyltransferase" evidence="1">
    <location>
        <begin position="99"/>
        <end position="227"/>
    </location>
</feature>
<gene>
    <name evidence="2" type="ORF">TH53_08825</name>
</gene>
<evidence type="ECO:0000259" key="1">
    <source>
        <dbReference type="PROSITE" id="PS51186"/>
    </source>
</evidence>
<dbReference type="RefSeq" id="WP_041880886.1">
    <property type="nucleotide sequence ID" value="NZ_CP157278.1"/>
</dbReference>
<dbReference type="GO" id="GO:0016747">
    <property type="term" value="F:acyltransferase activity, transferring groups other than amino-acyl groups"/>
    <property type="evidence" value="ECO:0007669"/>
    <property type="project" value="InterPro"/>
</dbReference>
<dbReference type="InterPro" id="IPR000182">
    <property type="entry name" value="GNAT_dom"/>
</dbReference>
<dbReference type="Proteomes" id="UP000032049">
    <property type="component" value="Unassembled WGS sequence"/>
</dbReference>
<dbReference type="SUPFAM" id="SSF55729">
    <property type="entry name" value="Acyl-CoA N-acyltransferases (Nat)"/>
    <property type="match status" value="1"/>
</dbReference>
<keyword evidence="3" id="KW-1185">Reference proteome</keyword>
<proteinExistence type="predicted"/>
<evidence type="ECO:0000313" key="2">
    <source>
        <dbReference type="EMBL" id="KIO77532.1"/>
    </source>
</evidence>
<dbReference type="PROSITE" id="PS51186">
    <property type="entry name" value="GNAT"/>
    <property type="match status" value="1"/>
</dbReference>
<dbReference type="OrthoDB" id="9797456at2"/>